<evidence type="ECO:0000313" key="3">
    <source>
        <dbReference type="EMBL" id="WXA94596.1"/>
    </source>
</evidence>
<accession>A0ABZ2KDZ8</accession>
<dbReference type="SUPFAM" id="SSF47090">
    <property type="entry name" value="PGBD-like"/>
    <property type="match status" value="1"/>
</dbReference>
<dbReference type="Proteomes" id="UP001379533">
    <property type="component" value="Chromosome"/>
</dbReference>
<proteinExistence type="predicted"/>
<dbReference type="Pfam" id="PF01510">
    <property type="entry name" value="Amidase_2"/>
    <property type="match status" value="1"/>
</dbReference>
<evidence type="ECO:0000259" key="1">
    <source>
        <dbReference type="Pfam" id="PF01471"/>
    </source>
</evidence>
<dbReference type="EMBL" id="CP089982">
    <property type="protein sequence ID" value="WXA94596.1"/>
    <property type="molecule type" value="Genomic_DNA"/>
</dbReference>
<dbReference type="CDD" id="cd06583">
    <property type="entry name" value="PGRP"/>
    <property type="match status" value="1"/>
</dbReference>
<name>A0ABZ2KDZ8_9BACT</name>
<evidence type="ECO:0000313" key="4">
    <source>
        <dbReference type="Proteomes" id="UP001379533"/>
    </source>
</evidence>
<evidence type="ECO:0000259" key="2">
    <source>
        <dbReference type="Pfam" id="PF01510"/>
    </source>
</evidence>
<dbReference type="InterPro" id="IPR002477">
    <property type="entry name" value="Peptidoglycan-bd-like"/>
</dbReference>
<reference evidence="3 4" key="1">
    <citation type="submission" date="2021-12" db="EMBL/GenBank/DDBJ databases">
        <title>Discovery of the Pendulisporaceae a myxobacterial family with distinct sporulation behavior and unique specialized metabolism.</title>
        <authorList>
            <person name="Garcia R."/>
            <person name="Popoff A."/>
            <person name="Bader C.D."/>
            <person name="Loehr J."/>
            <person name="Walesch S."/>
            <person name="Walt C."/>
            <person name="Boldt J."/>
            <person name="Bunk B."/>
            <person name="Haeckl F.J.F.P.J."/>
            <person name="Gunesch A.P."/>
            <person name="Birkelbach J."/>
            <person name="Nuebel U."/>
            <person name="Pietschmann T."/>
            <person name="Bach T."/>
            <person name="Mueller R."/>
        </authorList>
    </citation>
    <scope>NUCLEOTIDE SEQUENCE [LARGE SCALE GENOMIC DNA]</scope>
    <source>
        <strain evidence="3 4">MSr12523</strain>
    </source>
</reference>
<sequence>MSGVVVNGALEAIPGLVCTSWHDDPRVRLRIGEDGAARPRGTWVRGITLHSTRGIPGGSDRRAQRILPGLGPTRSTALATNQWWSRNGQSAGAHLVVDFDATVVCLADLATEQTYHATSVNPVTIGIEIAQGSEADFWEQQLEAVVALVDWLTLRFSIQRQVPDRYRGPLDRLRRGARDYVGVFGHRDQSAMRGPGDPGDAIFERLVAAGYEPVDISAGDDLRAWRQRQRVLGVAEDGIPGPATCSALRQFQEQHGLTPTGIADAATRRALEAPDGDRT</sequence>
<dbReference type="InterPro" id="IPR036505">
    <property type="entry name" value="Amidase/PGRP_sf"/>
</dbReference>
<dbReference type="RefSeq" id="WP_394845206.1">
    <property type="nucleotide sequence ID" value="NZ_CP089982.1"/>
</dbReference>
<gene>
    <name evidence="3" type="ORF">LZC95_50290</name>
</gene>
<feature type="domain" description="Peptidoglycan binding-like" evidence="1">
    <location>
        <begin position="235"/>
        <end position="271"/>
    </location>
</feature>
<dbReference type="InterPro" id="IPR036365">
    <property type="entry name" value="PGBD-like_sf"/>
</dbReference>
<organism evidence="3 4">
    <name type="scientific">Pendulispora brunnea</name>
    <dbReference type="NCBI Taxonomy" id="2905690"/>
    <lineage>
        <taxon>Bacteria</taxon>
        <taxon>Pseudomonadati</taxon>
        <taxon>Myxococcota</taxon>
        <taxon>Myxococcia</taxon>
        <taxon>Myxococcales</taxon>
        <taxon>Sorangiineae</taxon>
        <taxon>Pendulisporaceae</taxon>
        <taxon>Pendulispora</taxon>
    </lineage>
</organism>
<feature type="domain" description="N-acetylmuramoyl-L-alanine amidase" evidence="2">
    <location>
        <begin position="74"/>
        <end position="199"/>
    </location>
</feature>
<dbReference type="Gene3D" id="1.10.101.10">
    <property type="entry name" value="PGBD-like superfamily/PGBD"/>
    <property type="match status" value="1"/>
</dbReference>
<dbReference type="InterPro" id="IPR002502">
    <property type="entry name" value="Amidase_domain"/>
</dbReference>
<protein>
    <submittedName>
        <fullName evidence="3">N-acetylmuramoyl-L-alanine amidase</fullName>
    </submittedName>
</protein>
<keyword evidence="4" id="KW-1185">Reference proteome</keyword>
<dbReference type="Pfam" id="PF01471">
    <property type="entry name" value="PG_binding_1"/>
    <property type="match status" value="1"/>
</dbReference>
<dbReference type="InterPro" id="IPR036366">
    <property type="entry name" value="PGBDSf"/>
</dbReference>
<dbReference type="SUPFAM" id="SSF55846">
    <property type="entry name" value="N-acetylmuramoyl-L-alanine amidase-like"/>
    <property type="match status" value="1"/>
</dbReference>
<dbReference type="Gene3D" id="3.40.80.10">
    <property type="entry name" value="Peptidoglycan recognition protein-like"/>
    <property type="match status" value="1"/>
</dbReference>